<organism evidence="2">
    <name type="scientific">Neospora caninum (strain Liverpool)</name>
    <dbReference type="NCBI Taxonomy" id="572307"/>
    <lineage>
        <taxon>Eukaryota</taxon>
        <taxon>Sar</taxon>
        <taxon>Alveolata</taxon>
        <taxon>Apicomplexa</taxon>
        <taxon>Conoidasida</taxon>
        <taxon>Coccidia</taxon>
        <taxon>Eucoccidiorida</taxon>
        <taxon>Eimeriorina</taxon>
        <taxon>Sarcocystidae</taxon>
        <taxon>Neospora</taxon>
    </lineage>
</organism>
<dbReference type="AlphaFoldDB" id="A0A0F7UGY8"/>
<feature type="compositionally biased region" description="Low complexity" evidence="1">
    <location>
        <begin position="873"/>
        <end position="896"/>
    </location>
</feature>
<feature type="compositionally biased region" description="Polar residues" evidence="1">
    <location>
        <begin position="227"/>
        <end position="244"/>
    </location>
</feature>
<sequence>MHRLPLLRNLGFEVTQPETEPSLSAPLPSPEDAPACPASVASSLGGTAALPFHASPSSSPPFVSPLKCHGDANLSRDSAISSEARGEPPRGLKSLKSPLKPRRHFPSLLAFSPPSLVSSGPRVTLSASPPVSARPSSRGTAKEPELAGRLQQQDAEAESAAGTSETPEKSDFRSRDGWETQRENGHAGKDREDHADQAARGLADVELFGLTDGQCTKTEPRDRDGMTDSQKINGGQPSASQGETTFSVQTIELDRKDDFRLKYLQKLSYSHGLMTIFDWDDTLLCTSFLNAVCHTPDWRLACDEHLQKIEVHAKALLELAMRFGRVFIITNAVEGWVEHSSKKFLPGLVPLLQKIPIISARNRFEAVFPGEYHQWKVQAFLEVRRQLNREIITNLISVGDSIIEMDAVHVMGKEFSQALVKTVKLRDDPSPEELAKQLEVVSSKFESICQSACNLRVGLERTWADDTDEEGPDGEYGSFVPAPGRFGTPPLADTAGDASPVSGREPASQASIQFSARGNLRVHEDFAGQRSGNEAPREEGRAHARYLALESRAWQALHHIREEYGIHILHRLIEEHGVHALQRMIDEHGVQIVQQMVEERRLRAAETETGDASGAGPRHLDEGRRAVLDAAQDVSAEVGGREELSQDRALSVVEATGARFGPERELTPDSVYAIQEVLARDASGMQPIREEQDPLASQKSPDAQRIRNSQPPDHQRRRQEFPLLAHEPPAVGYTSTPLSVSASSLSPTLSASSFTSAPDSSASPYSPSSTSPSCFSPSASPVSPPCSPFFSSTFASSPSSPSFPPSSSPSFPPSSSPSFPPSSSPSFPPSSSPSFPPSSSPSFPPSSSSSFPPSSSPSFPPSSHLSPPPPWASLPCASGPDSPSSEPSVPASWASPSFPPPALSSFRDSAVTETPASPLSASAERLAASSLAANGEQHNRPGLCENGEVEKHGATELWRSSVSSSCADAWLGEQ</sequence>
<feature type="compositionally biased region" description="Pro residues" evidence="1">
    <location>
        <begin position="801"/>
        <end position="844"/>
    </location>
</feature>
<name>A0A0F7UGY8_NEOCL</name>
<feature type="region of interest" description="Disordered" evidence="1">
    <location>
        <begin position="486"/>
        <end position="505"/>
    </location>
</feature>
<reference evidence="2" key="1">
    <citation type="journal article" date="2015" name="PLoS ONE">
        <title>Comprehensive Evaluation of Toxoplasma gondii VEG and Neospora caninum LIV Genomes with Tachyzoite Stage Transcriptome and Proteome Defines Novel Transcript Features.</title>
        <authorList>
            <person name="Ramaprasad A."/>
            <person name="Mourier T."/>
            <person name="Naeem R."/>
            <person name="Malas T.B."/>
            <person name="Moussa E."/>
            <person name="Panigrahi A."/>
            <person name="Vermont S.J."/>
            <person name="Otto T.D."/>
            <person name="Wastling J."/>
            <person name="Pain A."/>
        </authorList>
    </citation>
    <scope>NUCLEOTIDE SEQUENCE</scope>
    <source>
        <strain evidence="2">Liverpool</strain>
    </source>
</reference>
<evidence type="ECO:0000256" key="1">
    <source>
        <dbReference type="SAM" id="MobiDB-lite"/>
    </source>
</evidence>
<proteinExistence type="predicted"/>
<feature type="compositionally biased region" description="Polar residues" evidence="1">
    <location>
        <begin position="695"/>
        <end position="712"/>
    </location>
</feature>
<feature type="compositionally biased region" description="Pro residues" evidence="1">
    <location>
        <begin position="854"/>
        <end position="872"/>
    </location>
</feature>
<feature type="compositionally biased region" description="Low complexity" evidence="1">
    <location>
        <begin position="17"/>
        <end position="35"/>
    </location>
</feature>
<protein>
    <submittedName>
        <fullName evidence="2">Uncharacterized protein</fullName>
    </submittedName>
</protein>
<accession>A0A0F7UGY8</accession>
<feature type="region of interest" description="Disordered" evidence="1">
    <location>
        <begin position="1"/>
        <end position="196"/>
    </location>
</feature>
<feature type="region of interest" description="Disordered" evidence="1">
    <location>
        <begin position="211"/>
        <end position="244"/>
    </location>
</feature>
<evidence type="ECO:0000313" key="2">
    <source>
        <dbReference type="EMBL" id="CEL69143.1"/>
    </source>
</evidence>
<dbReference type="PANTHER" id="PTHR38899:SF1">
    <property type="entry name" value="PROTEIN KINASE"/>
    <property type="match status" value="1"/>
</dbReference>
<dbReference type="PANTHER" id="PTHR38899">
    <property type="entry name" value="DOMAIN OOKINETE PROTEIN, PUTATIVE-RELATED"/>
    <property type="match status" value="1"/>
</dbReference>
<feature type="compositionally biased region" description="Basic and acidic residues" evidence="1">
    <location>
        <begin position="166"/>
        <end position="196"/>
    </location>
</feature>
<feature type="region of interest" description="Disordered" evidence="1">
    <location>
        <begin position="602"/>
        <end position="621"/>
    </location>
</feature>
<feature type="compositionally biased region" description="Low complexity" evidence="1">
    <location>
        <begin position="788"/>
        <end position="800"/>
    </location>
</feature>
<feature type="compositionally biased region" description="Low complexity" evidence="1">
    <location>
        <begin position="735"/>
        <end position="781"/>
    </location>
</feature>
<dbReference type="EMBL" id="LN714485">
    <property type="protein sequence ID" value="CEL69143.1"/>
    <property type="molecule type" value="Genomic_DNA"/>
</dbReference>
<feature type="compositionally biased region" description="Low complexity" evidence="1">
    <location>
        <begin position="916"/>
        <end position="933"/>
    </location>
</feature>
<feature type="region of interest" description="Disordered" evidence="1">
    <location>
        <begin position="684"/>
        <end position="948"/>
    </location>
</feature>
<feature type="compositionally biased region" description="Low complexity" evidence="1">
    <location>
        <begin position="126"/>
        <end position="138"/>
    </location>
</feature>
<gene>
    <name evidence="2" type="ORF">BN1204_048630</name>
</gene>